<dbReference type="Pfam" id="PF00170">
    <property type="entry name" value="bZIP_1"/>
    <property type="match status" value="1"/>
</dbReference>
<feature type="compositionally biased region" description="Polar residues" evidence="4">
    <location>
        <begin position="120"/>
        <end position="131"/>
    </location>
</feature>
<keyword evidence="2" id="KW-0238">DNA-binding</keyword>
<evidence type="ECO:0000259" key="5">
    <source>
        <dbReference type="PROSITE" id="PS50217"/>
    </source>
</evidence>
<evidence type="ECO:0000313" key="6">
    <source>
        <dbReference type="EMBL" id="KAK5539881.1"/>
    </source>
</evidence>
<evidence type="ECO:0000256" key="4">
    <source>
        <dbReference type="SAM" id="MobiDB-lite"/>
    </source>
</evidence>
<proteinExistence type="predicted"/>
<gene>
    <name evidence="6" type="ORF">LTR25_003586</name>
</gene>
<dbReference type="PANTHER" id="PTHR23351">
    <property type="entry name" value="FOS TRANSCRIPTION FACTOR-RELATED"/>
    <property type="match status" value="1"/>
</dbReference>
<evidence type="ECO:0000313" key="7">
    <source>
        <dbReference type="Proteomes" id="UP001345827"/>
    </source>
</evidence>
<keyword evidence="3" id="KW-0804">Transcription</keyword>
<accession>A0AAV9QBS9</accession>
<evidence type="ECO:0000256" key="3">
    <source>
        <dbReference type="ARBA" id="ARBA00023163"/>
    </source>
</evidence>
<dbReference type="InterPro" id="IPR000837">
    <property type="entry name" value="AP-1"/>
</dbReference>
<comment type="caution">
    <text evidence="6">The sequence shown here is derived from an EMBL/GenBank/DDBJ whole genome shotgun (WGS) entry which is preliminary data.</text>
</comment>
<keyword evidence="1" id="KW-0805">Transcription regulation</keyword>
<dbReference type="InterPro" id="IPR046347">
    <property type="entry name" value="bZIP_sf"/>
</dbReference>
<dbReference type="SMART" id="SM00338">
    <property type="entry name" value="BRLZ"/>
    <property type="match status" value="1"/>
</dbReference>
<feature type="compositionally biased region" description="Polar residues" evidence="4">
    <location>
        <begin position="52"/>
        <end position="61"/>
    </location>
</feature>
<dbReference type="SUPFAM" id="SSF57959">
    <property type="entry name" value="Leucine zipper domain"/>
    <property type="match status" value="1"/>
</dbReference>
<dbReference type="Proteomes" id="UP001345827">
    <property type="component" value="Unassembled WGS sequence"/>
</dbReference>
<dbReference type="GO" id="GO:0000978">
    <property type="term" value="F:RNA polymerase II cis-regulatory region sequence-specific DNA binding"/>
    <property type="evidence" value="ECO:0007669"/>
    <property type="project" value="TreeGrafter"/>
</dbReference>
<evidence type="ECO:0000256" key="1">
    <source>
        <dbReference type="ARBA" id="ARBA00023015"/>
    </source>
</evidence>
<name>A0AAV9QBS9_9PEZI</name>
<dbReference type="AlphaFoldDB" id="A0AAV9QBS9"/>
<reference evidence="6 7" key="1">
    <citation type="submission" date="2023-06" db="EMBL/GenBank/DDBJ databases">
        <title>Black Yeasts Isolated from many extreme environments.</title>
        <authorList>
            <person name="Coleine C."/>
            <person name="Stajich J.E."/>
            <person name="Selbmann L."/>
        </authorList>
    </citation>
    <scope>NUCLEOTIDE SEQUENCE [LARGE SCALE GENOMIC DNA]</scope>
    <source>
        <strain evidence="6 7">CCFEE 5887</strain>
    </source>
</reference>
<dbReference type="InterPro" id="IPR004827">
    <property type="entry name" value="bZIP"/>
</dbReference>
<feature type="compositionally biased region" description="Basic and acidic residues" evidence="4">
    <location>
        <begin position="186"/>
        <end position="202"/>
    </location>
</feature>
<evidence type="ECO:0000256" key="2">
    <source>
        <dbReference type="ARBA" id="ARBA00023125"/>
    </source>
</evidence>
<feature type="compositionally biased region" description="Basic and acidic residues" evidence="4">
    <location>
        <begin position="75"/>
        <end position="84"/>
    </location>
</feature>
<feature type="region of interest" description="Disordered" evidence="4">
    <location>
        <begin position="106"/>
        <end position="202"/>
    </location>
</feature>
<dbReference type="EMBL" id="JAXLQG010000005">
    <property type="protein sequence ID" value="KAK5539881.1"/>
    <property type="molecule type" value="Genomic_DNA"/>
</dbReference>
<feature type="region of interest" description="Disordered" evidence="4">
    <location>
        <begin position="51"/>
        <end position="89"/>
    </location>
</feature>
<protein>
    <recommendedName>
        <fullName evidence="5">BZIP domain-containing protein</fullName>
    </recommendedName>
</protein>
<sequence length="375" mass="42022">MAALGTLSGTSSAVDSINDLDGYTLRDYNFPSAGSFAPMQEDDFGFDPPLMKTSSLNNYQPYSPPNDLSLPEWPDFQREDDLKPSADTSLNLDAYEMNKFINSTMPTSNTAVSRYGQMTPPRSNSAASTDSAMFEEKLSPKSTAPEVRRKRSSKTQSKDDETLPAPATTTPGRKRKSSKKGSGAADKLHNPEESKRKQSLEKNRVAAAKCRMNKKEKTEQLQRDSHEKAIQNAYLKDQVMRMKDEIQQMNALLLAHANCEECKAPEEIQAHLADLGNDFFTSHMALGNSSFADFAPPMNFSDLPVMNNGYFDQNPSQMLHPPLPEFNRSADFEALRSSLPLYRGYRRNQAKFVSGEYWRIIWLGPDFVRCAIGRL</sequence>
<keyword evidence="7" id="KW-1185">Reference proteome</keyword>
<feature type="domain" description="BZIP" evidence="5">
    <location>
        <begin position="193"/>
        <end position="256"/>
    </location>
</feature>
<dbReference type="GO" id="GO:0000981">
    <property type="term" value="F:DNA-binding transcription factor activity, RNA polymerase II-specific"/>
    <property type="evidence" value="ECO:0007669"/>
    <property type="project" value="TreeGrafter"/>
</dbReference>
<dbReference type="GO" id="GO:0005634">
    <property type="term" value="C:nucleus"/>
    <property type="evidence" value="ECO:0007669"/>
    <property type="project" value="TreeGrafter"/>
</dbReference>
<dbReference type="PANTHER" id="PTHR23351:SF24">
    <property type="entry name" value="ACTIVATING TRANSCRIPTION FACTOR 3-RELATED"/>
    <property type="match status" value="1"/>
</dbReference>
<organism evidence="6 7">
    <name type="scientific">Vermiconidia calcicola</name>
    <dbReference type="NCBI Taxonomy" id="1690605"/>
    <lineage>
        <taxon>Eukaryota</taxon>
        <taxon>Fungi</taxon>
        <taxon>Dikarya</taxon>
        <taxon>Ascomycota</taxon>
        <taxon>Pezizomycotina</taxon>
        <taxon>Dothideomycetes</taxon>
        <taxon>Dothideomycetidae</taxon>
        <taxon>Mycosphaerellales</taxon>
        <taxon>Extremaceae</taxon>
        <taxon>Vermiconidia</taxon>
    </lineage>
</organism>
<dbReference type="PROSITE" id="PS50217">
    <property type="entry name" value="BZIP"/>
    <property type="match status" value="1"/>
</dbReference>
<dbReference type="CDD" id="cd14687">
    <property type="entry name" value="bZIP_ATF2"/>
    <property type="match status" value="1"/>
</dbReference>
<dbReference type="Gene3D" id="1.20.5.170">
    <property type="match status" value="1"/>
</dbReference>